<dbReference type="CDD" id="cd24049">
    <property type="entry name" value="ASKHA_NBD_PilM"/>
    <property type="match status" value="1"/>
</dbReference>
<dbReference type="EMBL" id="MFBS01000030">
    <property type="protein sequence ID" value="OGE08921.1"/>
    <property type="molecule type" value="Genomic_DNA"/>
</dbReference>
<dbReference type="InterPro" id="IPR050696">
    <property type="entry name" value="FtsA/MreB"/>
</dbReference>
<dbReference type="InterPro" id="IPR043129">
    <property type="entry name" value="ATPase_NBD"/>
</dbReference>
<dbReference type="Gene3D" id="3.30.1490.300">
    <property type="match status" value="1"/>
</dbReference>
<dbReference type="InterPro" id="IPR003494">
    <property type="entry name" value="SHS2_FtsA"/>
</dbReference>
<dbReference type="Proteomes" id="UP000179227">
    <property type="component" value="Unassembled WGS sequence"/>
</dbReference>
<feature type="domain" description="SHS2" evidence="1">
    <location>
        <begin position="5"/>
        <end position="173"/>
    </location>
</feature>
<accession>A0A1F5HXQ2</accession>
<evidence type="ECO:0000313" key="2">
    <source>
        <dbReference type="EMBL" id="OGE08921.1"/>
    </source>
</evidence>
<dbReference type="PANTHER" id="PTHR32432:SF3">
    <property type="entry name" value="ETHANOLAMINE UTILIZATION PROTEIN EUTJ"/>
    <property type="match status" value="1"/>
</dbReference>
<dbReference type="AlphaFoldDB" id="A0A1F5HXQ2"/>
<reference evidence="2 3" key="1">
    <citation type="journal article" date="2016" name="Nat. Commun.">
        <title>Thousands of microbial genomes shed light on interconnected biogeochemical processes in an aquifer system.</title>
        <authorList>
            <person name="Anantharaman K."/>
            <person name="Brown C.T."/>
            <person name="Hug L.A."/>
            <person name="Sharon I."/>
            <person name="Castelle C.J."/>
            <person name="Probst A.J."/>
            <person name="Thomas B.C."/>
            <person name="Singh A."/>
            <person name="Wilkins M.J."/>
            <person name="Karaoz U."/>
            <person name="Brodie E.L."/>
            <person name="Williams K.H."/>
            <person name="Hubbard S.S."/>
            <person name="Banfield J.F."/>
        </authorList>
    </citation>
    <scope>NUCLEOTIDE SEQUENCE [LARGE SCALE GENOMIC DNA]</scope>
</reference>
<dbReference type="PANTHER" id="PTHR32432">
    <property type="entry name" value="CELL DIVISION PROTEIN FTSA-RELATED"/>
    <property type="match status" value="1"/>
</dbReference>
<dbReference type="PIRSF" id="PIRSF019169">
    <property type="entry name" value="PilM"/>
    <property type="match status" value="1"/>
</dbReference>
<dbReference type="GO" id="GO:0051301">
    <property type="term" value="P:cell division"/>
    <property type="evidence" value="ECO:0007669"/>
    <property type="project" value="InterPro"/>
</dbReference>
<dbReference type="InterPro" id="IPR005883">
    <property type="entry name" value="PilM"/>
</dbReference>
<organism evidence="2 3">
    <name type="scientific">Candidatus Curtissbacteria bacterium RIFCSPLOWO2_01_FULL_42_26</name>
    <dbReference type="NCBI Taxonomy" id="1797729"/>
    <lineage>
        <taxon>Bacteria</taxon>
        <taxon>Candidatus Curtissiibacteriota</taxon>
    </lineage>
</organism>
<dbReference type="NCBIfam" id="TIGR01175">
    <property type="entry name" value="pilM"/>
    <property type="match status" value="1"/>
</dbReference>
<protein>
    <recommendedName>
        <fullName evidence="1">SHS2 domain-containing protein</fullName>
    </recommendedName>
</protein>
<name>A0A1F5HXQ2_9BACT</name>
<dbReference type="SUPFAM" id="SSF53067">
    <property type="entry name" value="Actin-like ATPase domain"/>
    <property type="match status" value="2"/>
</dbReference>
<dbReference type="Gene3D" id="3.30.420.40">
    <property type="match status" value="2"/>
</dbReference>
<proteinExistence type="predicted"/>
<sequence length="341" mass="36345">MAAQIFGLDIGRSYVKVVQVKVNGEKKMLMAAATVPVAVDAMKSEAPEDLKKVSAAIENCVKSAKVSGGQCVVSIIESQAVTRLIEMPNLTDKELSAAISWEADQYIPLPLKDVNLHYIVVSKPESASGAGKMQVLLVAAPKRVIKKYTDIVRSANLTIVALETESSALARALTKKLDPETLIVSLGGSSTEIILARGGNVLFSRSLASGGQTLTKAVMSEFNLSSSQAEQYKIAYGLLEDKLSGKIAAVLRPILDILAGEILKAADFARTHVENLQVSRMIICGGGAYLLGLPQYLAEKTSIEVSVADPWQDFIKEGLVLKMPGQGSFYCTATGLALCRS</sequence>
<evidence type="ECO:0000259" key="1">
    <source>
        <dbReference type="SMART" id="SM00842"/>
    </source>
</evidence>
<evidence type="ECO:0000313" key="3">
    <source>
        <dbReference type="Proteomes" id="UP000179227"/>
    </source>
</evidence>
<gene>
    <name evidence="2" type="ORF">A3A60_01030</name>
</gene>
<dbReference type="Pfam" id="PF11104">
    <property type="entry name" value="PilM_2"/>
    <property type="match status" value="1"/>
</dbReference>
<comment type="caution">
    <text evidence="2">The sequence shown here is derived from an EMBL/GenBank/DDBJ whole genome shotgun (WGS) entry which is preliminary data.</text>
</comment>
<dbReference type="STRING" id="1797729.A3A60_01030"/>
<dbReference type="SMART" id="SM00842">
    <property type="entry name" value="FtsA"/>
    <property type="match status" value="1"/>
</dbReference>